<feature type="compositionally biased region" description="Low complexity" evidence="1">
    <location>
        <begin position="327"/>
        <end position="351"/>
    </location>
</feature>
<name>A0A814JT13_9BILA</name>
<dbReference type="Proteomes" id="UP000663829">
    <property type="component" value="Unassembled WGS sequence"/>
</dbReference>
<evidence type="ECO:0000313" key="4">
    <source>
        <dbReference type="Proteomes" id="UP000663829"/>
    </source>
</evidence>
<accession>A0A814JT13</accession>
<organism evidence="2 4">
    <name type="scientific">Didymodactylos carnosus</name>
    <dbReference type="NCBI Taxonomy" id="1234261"/>
    <lineage>
        <taxon>Eukaryota</taxon>
        <taxon>Metazoa</taxon>
        <taxon>Spiralia</taxon>
        <taxon>Gnathifera</taxon>
        <taxon>Rotifera</taxon>
        <taxon>Eurotatoria</taxon>
        <taxon>Bdelloidea</taxon>
        <taxon>Philodinida</taxon>
        <taxon>Philodinidae</taxon>
        <taxon>Didymodactylos</taxon>
    </lineage>
</organism>
<comment type="caution">
    <text evidence="2">The sequence shown here is derived from an EMBL/GenBank/DDBJ whole genome shotgun (WGS) entry which is preliminary data.</text>
</comment>
<dbReference type="EMBL" id="CAJNOQ010004044">
    <property type="protein sequence ID" value="CAF1042024.1"/>
    <property type="molecule type" value="Genomic_DNA"/>
</dbReference>
<protein>
    <submittedName>
        <fullName evidence="2">Uncharacterized protein</fullName>
    </submittedName>
</protein>
<dbReference type="Proteomes" id="UP000681722">
    <property type="component" value="Unassembled WGS sequence"/>
</dbReference>
<dbReference type="EMBL" id="CAJOBC010004044">
    <property type="protein sequence ID" value="CAF3812223.1"/>
    <property type="molecule type" value="Genomic_DNA"/>
</dbReference>
<evidence type="ECO:0000256" key="1">
    <source>
        <dbReference type="SAM" id="MobiDB-lite"/>
    </source>
</evidence>
<sequence length="658" mass="72422">MSEHIPIVDGDEIGGRETNNEIRSNLRQIGPYRSLSAKRPKDTNHPRRVSFNDVPIIHEVPSFDLMRNSNCESHRSWTYTGTNLTNTLLNDTMTNVLPSSFNTKLHANRISSAYYNSTSNVRNRPDLGLNATVPFFGDTNTRLPDWLSRPKAPRITTAGITDAANGTNDTNSVPSNTTSKLQIEQTEAPPPPVTPMIVITANDSKDQEHEINLKENTSNNHIDTTINNDNKELTTASPALDIPQKSIIRNSISSMRHVLPNSVLYNNSYISSISSSSNPWKSVGDSLGTAPSTTSLNENDNTVKHPYRSAITPLASDNHHPMFMLPTQTTTSEQQPQQQQHNNNNNNNQRNFSLGYSNQQQPSYLFRENTPSESSATTYTSTLSTNIENPVLSLTSIQQSNTRNSRIRSATLPLATRFSSNTNDTSSTNNTYSNVSITPLTIQTNGANPSITVTNALPLRNSQTTTNTIVPPPSSTRVSSAISNPSSVLNRTVLRPTTIAFQCNASYQTTPILSQFPAKDSTLTMSNISQQTPSSVKQMPIQKTAHNSRFMQRPSIPMTSSSSTTPVKYSTFANTIINSNNGENITHHLKTSSTTTTSAALQRARSANVFRRSPVDAFGNVTTSNNNTNMSSMKRNPNVRQTYGSYYMQRVLLPTTTN</sequence>
<evidence type="ECO:0000313" key="2">
    <source>
        <dbReference type="EMBL" id="CAF1042024.1"/>
    </source>
</evidence>
<keyword evidence="4" id="KW-1185">Reference proteome</keyword>
<feature type="compositionally biased region" description="Polar residues" evidence="1">
    <location>
        <begin position="289"/>
        <end position="300"/>
    </location>
</feature>
<feature type="region of interest" description="Disordered" evidence="1">
    <location>
        <begin position="463"/>
        <end position="483"/>
    </location>
</feature>
<feature type="region of interest" description="Disordered" evidence="1">
    <location>
        <begin position="275"/>
        <end position="356"/>
    </location>
</feature>
<reference evidence="2" key="1">
    <citation type="submission" date="2021-02" db="EMBL/GenBank/DDBJ databases">
        <authorList>
            <person name="Nowell W R."/>
        </authorList>
    </citation>
    <scope>NUCLEOTIDE SEQUENCE</scope>
</reference>
<evidence type="ECO:0000313" key="3">
    <source>
        <dbReference type="EMBL" id="CAF3812223.1"/>
    </source>
</evidence>
<gene>
    <name evidence="2" type="ORF">GPM918_LOCUS15829</name>
    <name evidence="3" type="ORF">SRO942_LOCUS15829</name>
</gene>
<dbReference type="AlphaFoldDB" id="A0A814JT13"/>
<proteinExistence type="predicted"/>
<dbReference type="OrthoDB" id="10044635at2759"/>